<dbReference type="PROSITE" id="PS51867">
    <property type="entry name" value="ZF_RING_GID"/>
    <property type="match status" value="1"/>
</dbReference>
<keyword evidence="5" id="KW-1185">Reference proteome</keyword>
<evidence type="ECO:0000256" key="1">
    <source>
        <dbReference type="PROSITE-ProRule" id="PRU01215"/>
    </source>
</evidence>
<evidence type="ECO:0000313" key="5">
    <source>
        <dbReference type="Proteomes" id="UP000030763"/>
    </source>
</evidence>
<gene>
    <name evidence="4" type="ORF">EMWEY_00059660</name>
</gene>
<dbReference type="VEuPathDB" id="ToxoDB:EMWEY_00059660"/>
<dbReference type="EMBL" id="HG721160">
    <property type="protein sequence ID" value="CDJ60013.1"/>
    <property type="molecule type" value="Genomic_DNA"/>
</dbReference>
<evidence type="ECO:0000313" key="4">
    <source>
        <dbReference type="EMBL" id="CDJ60013.1"/>
    </source>
</evidence>
<dbReference type="OrthoDB" id="1933455at2759"/>
<dbReference type="AlphaFoldDB" id="U6MAE1"/>
<feature type="zinc finger region" description="RING-Gid-type" evidence="1">
    <location>
        <begin position="20"/>
        <end position="90"/>
    </location>
</feature>
<reference evidence="4" key="1">
    <citation type="submission" date="2013-10" db="EMBL/GenBank/DDBJ databases">
        <title>Genomic analysis of the causative agents of coccidiosis in chickens.</title>
        <authorList>
            <person name="Reid A.J."/>
            <person name="Blake D."/>
            <person name="Billington K."/>
            <person name="Browne H."/>
            <person name="Dunn M."/>
            <person name="Hung S."/>
            <person name="Kawahara F."/>
            <person name="Miranda-Saavedra D."/>
            <person name="Mourier T."/>
            <person name="Nagra H."/>
            <person name="Otto T.D."/>
            <person name="Rawlings N."/>
            <person name="Sanchez A."/>
            <person name="Sanders M."/>
            <person name="Subramaniam C."/>
            <person name="Tay Y."/>
            <person name="Dear P."/>
            <person name="Doerig C."/>
            <person name="Gruber A."/>
            <person name="Parkinson J."/>
            <person name="Shirley M."/>
            <person name="Wan K.L."/>
            <person name="Berriman M."/>
            <person name="Tomley F."/>
            <person name="Pain A."/>
        </authorList>
    </citation>
    <scope>NUCLEOTIDE SEQUENCE [LARGE SCALE GENOMIC DNA]</scope>
    <source>
        <strain evidence="4">Weybridge</strain>
    </source>
</reference>
<dbReference type="GeneID" id="25339952"/>
<name>U6MAE1_EIMMA</name>
<dbReference type="RefSeq" id="XP_013336658.1">
    <property type="nucleotide sequence ID" value="XM_013481204.1"/>
</dbReference>
<dbReference type="PANTHER" id="PTHR12170">
    <property type="entry name" value="MACROPHAGE ERYTHROBLAST ATTACHER-RELATED"/>
    <property type="match status" value="1"/>
</dbReference>
<dbReference type="GO" id="GO:0043161">
    <property type="term" value="P:proteasome-mediated ubiquitin-dependent protein catabolic process"/>
    <property type="evidence" value="ECO:0007669"/>
    <property type="project" value="InterPro"/>
</dbReference>
<reference evidence="4" key="2">
    <citation type="submission" date="2013-10" db="EMBL/GenBank/DDBJ databases">
        <authorList>
            <person name="Aslett M."/>
        </authorList>
    </citation>
    <scope>NUCLEOTIDE SEQUENCE [LARGE SCALE GENOMIC DNA]</scope>
    <source>
        <strain evidence="4">Weybridge</strain>
    </source>
</reference>
<dbReference type="GO" id="GO:0061630">
    <property type="term" value="F:ubiquitin protein ligase activity"/>
    <property type="evidence" value="ECO:0007669"/>
    <property type="project" value="InterPro"/>
</dbReference>
<dbReference type="GO" id="GO:0005737">
    <property type="term" value="C:cytoplasm"/>
    <property type="evidence" value="ECO:0007669"/>
    <property type="project" value="TreeGrafter"/>
</dbReference>
<dbReference type="InterPro" id="IPR045098">
    <property type="entry name" value="Fyv10_fam"/>
</dbReference>
<dbReference type="GO" id="GO:0008270">
    <property type="term" value="F:zinc ion binding"/>
    <property type="evidence" value="ECO:0007669"/>
    <property type="project" value="UniProtKB-KW"/>
</dbReference>
<keyword evidence="1" id="KW-0863">Zinc-finger</keyword>
<feature type="signal peptide" evidence="2">
    <location>
        <begin position="1"/>
        <end position="17"/>
    </location>
</feature>
<sequence>MTPEPLLAPLVFAGLCAVNCPACIPELSEVIKTLPMPHRVRSHIICCVTNEPMDEDNPPMASPEGHLISRKGLELLTEKSKTGLISSPYSRNKYPPSTFTRVYLT</sequence>
<feature type="chain" id="PRO_5004674718" evidence="2">
    <location>
        <begin position="18"/>
        <end position="105"/>
    </location>
</feature>
<organism evidence="4 5">
    <name type="scientific">Eimeria maxima</name>
    <name type="common">Coccidian parasite</name>
    <dbReference type="NCBI Taxonomy" id="5804"/>
    <lineage>
        <taxon>Eukaryota</taxon>
        <taxon>Sar</taxon>
        <taxon>Alveolata</taxon>
        <taxon>Apicomplexa</taxon>
        <taxon>Conoidasida</taxon>
        <taxon>Coccidia</taxon>
        <taxon>Eucoccidiorida</taxon>
        <taxon>Eimeriorina</taxon>
        <taxon>Eimeriidae</taxon>
        <taxon>Eimeria</taxon>
    </lineage>
</organism>
<keyword evidence="1" id="KW-0862">Zinc</keyword>
<dbReference type="InterPro" id="IPR044063">
    <property type="entry name" value="ZF_RING_GID"/>
</dbReference>
<evidence type="ECO:0000256" key="2">
    <source>
        <dbReference type="SAM" id="SignalP"/>
    </source>
</evidence>
<evidence type="ECO:0000259" key="3">
    <source>
        <dbReference type="PROSITE" id="PS51867"/>
    </source>
</evidence>
<dbReference type="GO" id="GO:0005634">
    <property type="term" value="C:nucleus"/>
    <property type="evidence" value="ECO:0007669"/>
    <property type="project" value="TreeGrafter"/>
</dbReference>
<keyword evidence="1" id="KW-0479">Metal-binding</keyword>
<proteinExistence type="predicted"/>
<feature type="domain" description="RING-Gid-type" evidence="3">
    <location>
        <begin position="20"/>
        <end position="90"/>
    </location>
</feature>
<keyword evidence="2" id="KW-0732">Signal</keyword>
<dbReference type="Proteomes" id="UP000030763">
    <property type="component" value="Unassembled WGS sequence"/>
</dbReference>
<dbReference type="PANTHER" id="PTHR12170:SF2">
    <property type="entry name" value="E3 UBIQUITIN-PROTEIN TRANSFERASE MAEA"/>
    <property type="match status" value="1"/>
</dbReference>
<accession>U6MAE1</accession>
<protein>
    <submittedName>
        <fullName evidence="4">Erythroblast macrophage protein emp, putative</fullName>
    </submittedName>
</protein>
<dbReference type="GO" id="GO:0034657">
    <property type="term" value="C:GID complex"/>
    <property type="evidence" value="ECO:0007669"/>
    <property type="project" value="TreeGrafter"/>
</dbReference>